<dbReference type="PANTHER" id="PTHR48462:SF1">
    <property type="entry name" value="PROTEIN, PUTATIVE-RELATED"/>
    <property type="match status" value="1"/>
</dbReference>
<evidence type="ECO:0000313" key="1">
    <source>
        <dbReference type="EMBL" id="GEZ94088.1"/>
    </source>
</evidence>
<comment type="caution">
    <text evidence="1">The sequence shown here is derived from an EMBL/GenBank/DDBJ whole genome shotgun (WGS) entry which is preliminary data.</text>
</comment>
<gene>
    <name evidence="1" type="ORF">Tci_566061</name>
</gene>
<reference evidence="1" key="1">
    <citation type="journal article" date="2019" name="Sci. Rep.">
        <title>Draft genome of Tanacetum cinerariifolium, the natural source of mosquito coil.</title>
        <authorList>
            <person name="Yamashiro T."/>
            <person name="Shiraishi A."/>
            <person name="Satake H."/>
            <person name="Nakayama K."/>
        </authorList>
    </citation>
    <scope>NUCLEOTIDE SEQUENCE</scope>
</reference>
<name>A0A699IXI7_TANCI</name>
<accession>A0A699IXI7</accession>
<evidence type="ECO:0008006" key="2">
    <source>
        <dbReference type="Google" id="ProtNLM"/>
    </source>
</evidence>
<sequence>MTFEKTLEDGLGPCYKKLATFEEGVSKMMRMLMEERKKKKMIWALALKSWTKLDGQHKTQCVSKIMRMLMEEKNDMGACIEKLDKVGWAAQDPMYDTALLLFGQSADYRQLWLHLKPESCRNWAKSALHEVGIWLCGECFCTHTFSKNCKHVNGVVVPAPSFDEVAINGIHVPSRPYLSVIDSTLGTLPIDDVVVDGAIFKVPLLGVESIRFDINLLNRLGLVSDQLADSTPSFSRVKKSSKHDQANVVQCKCKMGDGYFTAAIKVLMSSGVALSTPDTLHELEAKHLYAPPMTLSSSPLGVDALSVYKDLVLNRIRSFPKGTLCSHDGLRAQHLMDILGGDAFAIVDDLLGSITGAVNMFLSGKCPSILGEYIAGVPLTLLVKPVGVNRLIEPKGNEVGLSMLLVDFKNAFNLVDMIVLLEETRVSCPSIAPWVEFYYAQSARLYYDDSILWSCQETINQSCELTLQAWYLDDCTIVGYTLMVAKALDIIKTNGLTRGLFLNVDTTELFCPVEDPRSKAEGVFPLNISRPLNGVKLLGRSVQFDHALRATLKKVVTASGPGFGDWKWQIATLPIKLGGLGILLAGDIIQYAFLASRLQTSALQANILMKTGTESHGSSFQHALDAFITTCNVDVLSITTCTPAPQMMKTLAKCYFGFIEKDLISKLAVPMFSEGSLSPSCNVHRMDQCGDHVVHCSGEVGVKFRHNLVRDILVDICSKVGTMVRKEAPMGFLSDDGEGSTTYRPFSF</sequence>
<dbReference type="EMBL" id="BKCJ010345169">
    <property type="protein sequence ID" value="GEZ94088.1"/>
    <property type="molecule type" value="Genomic_DNA"/>
</dbReference>
<dbReference type="AlphaFoldDB" id="A0A699IXI7"/>
<dbReference type="PANTHER" id="PTHR48462">
    <property type="entry name" value="PROTEIN, PUTATIVE-RELATED"/>
    <property type="match status" value="1"/>
</dbReference>
<protein>
    <recommendedName>
        <fullName evidence="2">Reverse transcriptase domain-containing protein</fullName>
    </recommendedName>
</protein>
<proteinExistence type="predicted"/>
<organism evidence="1">
    <name type="scientific">Tanacetum cinerariifolium</name>
    <name type="common">Dalmatian daisy</name>
    <name type="synonym">Chrysanthemum cinerariifolium</name>
    <dbReference type="NCBI Taxonomy" id="118510"/>
    <lineage>
        <taxon>Eukaryota</taxon>
        <taxon>Viridiplantae</taxon>
        <taxon>Streptophyta</taxon>
        <taxon>Embryophyta</taxon>
        <taxon>Tracheophyta</taxon>
        <taxon>Spermatophyta</taxon>
        <taxon>Magnoliopsida</taxon>
        <taxon>eudicotyledons</taxon>
        <taxon>Gunneridae</taxon>
        <taxon>Pentapetalae</taxon>
        <taxon>asterids</taxon>
        <taxon>campanulids</taxon>
        <taxon>Asterales</taxon>
        <taxon>Asteraceae</taxon>
        <taxon>Asteroideae</taxon>
        <taxon>Anthemideae</taxon>
        <taxon>Anthemidinae</taxon>
        <taxon>Tanacetum</taxon>
    </lineage>
</organism>